<dbReference type="EnsemblMetazoa" id="XM_011676723">
    <property type="protein sequence ID" value="XP_011675025"/>
    <property type="gene ID" value="LOC590820"/>
</dbReference>
<evidence type="ECO:0000256" key="6">
    <source>
        <dbReference type="ARBA" id="ARBA00023136"/>
    </source>
</evidence>
<feature type="signal peptide" evidence="9">
    <location>
        <begin position="1"/>
        <end position="24"/>
    </location>
</feature>
<feature type="transmembrane region" description="Helical" evidence="8">
    <location>
        <begin position="176"/>
        <end position="195"/>
    </location>
</feature>
<feature type="transmembrane region" description="Helical" evidence="8">
    <location>
        <begin position="271"/>
        <end position="297"/>
    </location>
</feature>
<dbReference type="InterPro" id="IPR019358">
    <property type="entry name" value="NEMP_fam"/>
</dbReference>
<dbReference type="GO" id="GO:0005637">
    <property type="term" value="C:nuclear inner membrane"/>
    <property type="evidence" value="ECO:0007669"/>
    <property type="project" value="UniProtKB-SubCell"/>
</dbReference>
<organism evidence="10 11">
    <name type="scientific">Strongylocentrotus purpuratus</name>
    <name type="common">Purple sea urchin</name>
    <dbReference type="NCBI Taxonomy" id="7668"/>
    <lineage>
        <taxon>Eukaryota</taxon>
        <taxon>Metazoa</taxon>
        <taxon>Echinodermata</taxon>
        <taxon>Eleutherozoa</taxon>
        <taxon>Echinozoa</taxon>
        <taxon>Echinoidea</taxon>
        <taxon>Euechinoidea</taxon>
        <taxon>Echinacea</taxon>
        <taxon>Camarodonta</taxon>
        <taxon>Echinidea</taxon>
        <taxon>Strongylocentrotidae</taxon>
        <taxon>Strongylocentrotus</taxon>
    </lineage>
</organism>
<comment type="subcellular location">
    <subcellularLocation>
        <location evidence="1">Nucleus inner membrane</location>
        <topology evidence="1">Multi-pass membrane protein</topology>
        <orientation evidence="1">Nucleoplasmic side</orientation>
    </subcellularLocation>
</comment>
<dbReference type="PANTHER" id="PTHR13598">
    <property type="entry name" value="AT07567P-RELATED"/>
    <property type="match status" value="1"/>
</dbReference>
<dbReference type="PANTHER" id="PTHR13598:SF1">
    <property type="entry name" value="AT07567P-RELATED"/>
    <property type="match status" value="1"/>
</dbReference>
<reference evidence="11" key="1">
    <citation type="submission" date="2015-02" db="EMBL/GenBank/DDBJ databases">
        <title>Genome sequencing for Strongylocentrotus purpuratus.</title>
        <authorList>
            <person name="Murali S."/>
            <person name="Liu Y."/>
            <person name="Vee V."/>
            <person name="English A."/>
            <person name="Wang M."/>
            <person name="Skinner E."/>
            <person name="Han Y."/>
            <person name="Muzny D.M."/>
            <person name="Worley K.C."/>
            <person name="Gibbs R.A."/>
        </authorList>
    </citation>
    <scope>NUCLEOTIDE SEQUENCE</scope>
</reference>
<proteinExistence type="inferred from homology"/>
<dbReference type="OrthoDB" id="509138at2759"/>
<keyword evidence="11" id="KW-1185">Reference proteome</keyword>
<evidence type="ECO:0000256" key="4">
    <source>
        <dbReference type="ARBA" id="ARBA00022729"/>
    </source>
</evidence>
<evidence type="ECO:0000256" key="1">
    <source>
        <dbReference type="ARBA" id="ARBA00004575"/>
    </source>
</evidence>
<evidence type="ECO:0000256" key="8">
    <source>
        <dbReference type="SAM" id="Phobius"/>
    </source>
</evidence>
<feature type="chain" id="PRO_5029723754" description="Nuclear envelope integral membrane protein 1" evidence="9">
    <location>
        <begin position="25"/>
        <end position="419"/>
    </location>
</feature>
<accession>A0A7M7HKA7</accession>
<dbReference type="KEGG" id="spu:590820"/>
<dbReference type="Pfam" id="PF10225">
    <property type="entry name" value="NEMP"/>
    <property type="match status" value="1"/>
</dbReference>
<reference evidence="10" key="2">
    <citation type="submission" date="2021-01" db="UniProtKB">
        <authorList>
            <consortium name="EnsemblMetazoa"/>
        </authorList>
    </citation>
    <scope>IDENTIFICATION</scope>
</reference>
<dbReference type="RefSeq" id="XP_011675025.1">
    <property type="nucleotide sequence ID" value="XM_011676723.2"/>
</dbReference>
<evidence type="ECO:0000313" key="11">
    <source>
        <dbReference type="Proteomes" id="UP000007110"/>
    </source>
</evidence>
<evidence type="ECO:0000256" key="3">
    <source>
        <dbReference type="ARBA" id="ARBA00022692"/>
    </source>
</evidence>
<dbReference type="OMA" id="CYYNGPV"/>
<keyword evidence="7" id="KW-0539">Nucleus</keyword>
<keyword evidence="4 9" id="KW-0732">Signal</keyword>
<evidence type="ECO:0000256" key="5">
    <source>
        <dbReference type="ARBA" id="ARBA00022989"/>
    </source>
</evidence>
<keyword evidence="6 8" id="KW-0472">Membrane</keyword>
<keyword evidence="5 8" id="KW-1133">Transmembrane helix</keyword>
<evidence type="ECO:0000256" key="7">
    <source>
        <dbReference type="ARBA" id="ARBA00023242"/>
    </source>
</evidence>
<evidence type="ECO:0000256" key="9">
    <source>
        <dbReference type="SAM" id="SignalP"/>
    </source>
</evidence>
<dbReference type="GeneID" id="590820"/>
<dbReference type="AlphaFoldDB" id="A0A7M7HKA7"/>
<protein>
    <recommendedName>
        <fullName evidence="12">Nuclear envelope integral membrane protein 1</fullName>
    </recommendedName>
</protein>
<dbReference type="CTD" id="23306"/>
<feature type="transmembrane region" description="Helical" evidence="8">
    <location>
        <begin position="232"/>
        <end position="251"/>
    </location>
</feature>
<feature type="transmembrane region" description="Helical" evidence="8">
    <location>
        <begin position="145"/>
        <end position="164"/>
    </location>
</feature>
<comment type="similarity">
    <text evidence="2">Belongs to the NEMP family.</text>
</comment>
<keyword evidence="3 8" id="KW-0812">Transmembrane</keyword>
<dbReference type="Proteomes" id="UP000007110">
    <property type="component" value="Unassembled WGS sequence"/>
</dbReference>
<evidence type="ECO:0008006" key="12">
    <source>
        <dbReference type="Google" id="ProtNLM"/>
    </source>
</evidence>
<dbReference type="GO" id="GO:0005635">
    <property type="term" value="C:nuclear envelope"/>
    <property type="evidence" value="ECO:0000318"/>
    <property type="project" value="GO_Central"/>
</dbReference>
<evidence type="ECO:0000256" key="2">
    <source>
        <dbReference type="ARBA" id="ARBA00005748"/>
    </source>
</evidence>
<feature type="transmembrane region" description="Helical" evidence="8">
    <location>
        <begin position="201"/>
        <end position="220"/>
    </location>
</feature>
<dbReference type="InParanoid" id="A0A7M7HKA7"/>
<sequence>MGNISFLSLTFLLYCCGSLHVGLGADASSPSKKSFPPWETKSNESAGFHIYCHSGSKEWLVLKFLSSVTVMFTPMEASETLLLYIGNNASAVEGARDSAGIFKKLQFFSPWSSTKQRLSPFQDTCVGVVASGGFELVAHQRTIDVLYLSLLLIGLTLYLISPALSRNYIFHYSSGVAIGVLASLLILIYVFSRLVPKKTGAMSLLVGGWALVGFFMRWIVENYLTVQYKGYIMGYIILASMISFAVCYRYGPVTDKRTENILRWGLQLIGLTFIYNCSQLEGASIAIIAILLVYRWIPQGSIRALKNISIWIHRPTPRLLTVDEFEEQGREETKKALKELRQYCSSPKCNAWKAVTRLESPKRCDTSSSIRFAEFVSGEGHVSQDELDFYASDVTLISEDDLMTSDSSNAVSSDEEDSR</sequence>
<evidence type="ECO:0000313" key="10">
    <source>
        <dbReference type="EnsemblMetazoa" id="XP_011675025"/>
    </source>
</evidence>
<dbReference type="FunCoup" id="A0A7M7HKA7">
    <property type="interactions" value="1054"/>
</dbReference>
<name>A0A7M7HKA7_STRPU</name>